<keyword evidence="2" id="KW-1185">Reference proteome</keyword>
<accession>A0A8T2THT6</accession>
<organism evidence="1 2">
    <name type="scientific">Ceratopteris richardii</name>
    <name type="common">Triangle waterfern</name>
    <dbReference type="NCBI Taxonomy" id="49495"/>
    <lineage>
        <taxon>Eukaryota</taxon>
        <taxon>Viridiplantae</taxon>
        <taxon>Streptophyta</taxon>
        <taxon>Embryophyta</taxon>
        <taxon>Tracheophyta</taxon>
        <taxon>Polypodiopsida</taxon>
        <taxon>Polypodiidae</taxon>
        <taxon>Polypodiales</taxon>
        <taxon>Pteridineae</taxon>
        <taxon>Pteridaceae</taxon>
        <taxon>Parkerioideae</taxon>
        <taxon>Ceratopteris</taxon>
    </lineage>
</organism>
<protein>
    <submittedName>
        <fullName evidence="1">Uncharacterized protein</fullName>
    </submittedName>
</protein>
<proteinExistence type="predicted"/>
<dbReference type="AlphaFoldDB" id="A0A8T2THT6"/>
<dbReference type="EMBL" id="CM035418">
    <property type="protein sequence ID" value="KAH7422070.1"/>
    <property type="molecule type" value="Genomic_DNA"/>
</dbReference>
<reference evidence="1" key="1">
    <citation type="submission" date="2021-08" db="EMBL/GenBank/DDBJ databases">
        <title>WGS assembly of Ceratopteris richardii.</title>
        <authorList>
            <person name="Marchant D.B."/>
            <person name="Chen G."/>
            <person name="Jenkins J."/>
            <person name="Shu S."/>
            <person name="Leebens-Mack J."/>
            <person name="Grimwood J."/>
            <person name="Schmutz J."/>
            <person name="Soltis P."/>
            <person name="Soltis D."/>
            <person name="Chen Z.-H."/>
        </authorList>
    </citation>
    <scope>NUCLEOTIDE SEQUENCE</scope>
    <source>
        <strain evidence="1">Whitten #5841</strain>
        <tissue evidence="1">Leaf</tissue>
    </source>
</reference>
<dbReference type="Proteomes" id="UP000825935">
    <property type="component" value="Chromosome 13"/>
</dbReference>
<name>A0A8T2THT6_CERRI</name>
<gene>
    <name evidence="1" type="ORF">KP509_13G089200</name>
</gene>
<evidence type="ECO:0000313" key="2">
    <source>
        <dbReference type="Proteomes" id="UP000825935"/>
    </source>
</evidence>
<comment type="caution">
    <text evidence="1">The sequence shown here is derived from an EMBL/GenBank/DDBJ whole genome shotgun (WGS) entry which is preliminary data.</text>
</comment>
<evidence type="ECO:0000313" key="1">
    <source>
        <dbReference type="EMBL" id="KAH7422070.1"/>
    </source>
</evidence>
<sequence length="68" mass="7926">MLSFLQHMLSICREKQRGQNLFLMSYCLLHSRRINLTAVKKVLLTFLLSPPPFARKNSDDKRSCFPVS</sequence>